<dbReference type="EMBL" id="JAQIZT010000007">
    <property type="protein sequence ID" value="KAJ6990663.1"/>
    <property type="molecule type" value="Genomic_DNA"/>
</dbReference>
<protein>
    <submittedName>
        <fullName evidence="2">Uncharacterized protein</fullName>
    </submittedName>
</protein>
<dbReference type="Proteomes" id="UP001164929">
    <property type="component" value="Chromosome 7"/>
</dbReference>
<sequence length="269" mass="28656">MCAASTRWFPPTSPPPKVQSSLHLRLLPSSPPAANHTTSFIPPQPSTSLSLPPPPPPPPPPLPSQPPPPLPPMPPSAPLPTVVPQPSVPTQSSLLAKPIRPSQSSVQSSPHLAYQSAVPHEYCTTPSSNQIVQMAGSTPHGNHTFLNPQAPQQNPHFQPVNAPFAQRPLHSNLPQNASGHFDSRRHPIQQLPYPVHNHPGAWMGGRNPSYAGPSFGQEGHFQPPTPNNMGFQVAPSNKAPAGASIPGHGVTQMLPCRPDMPALNCWRPA</sequence>
<reference evidence="2" key="1">
    <citation type="journal article" date="2023" name="Mol. Ecol. Resour.">
        <title>Chromosome-level genome assembly of a triploid poplar Populus alba 'Berolinensis'.</title>
        <authorList>
            <person name="Chen S."/>
            <person name="Yu Y."/>
            <person name="Wang X."/>
            <person name="Wang S."/>
            <person name="Zhang T."/>
            <person name="Zhou Y."/>
            <person name="He R."/>
            <person name="Meng N."/>
            <person name="Wang Y."/>
            <person name="Liu W."/>
            <person name="Liu Z."/>
            <person name="Liu J."/>
            <person name="Guo Q."/>
            <person name="Huang H."/>
            <person name="Sederoff R.R."/>
            <person name="Wang G."/>
            <person name="Qu G."/>
            <person name="Chen S."/>
        </authorList>
    </citation>
    <scope>NUCLEOTIDE SEQUENCE</scope>
    <source>
        <strain evidence="2">SC-2020</strain>
    </source>
</reference>
<name>A0AAD6VWK6_9ROSI</name>
<comment type="caution">
    <text evidence="2">The sequence shown here is derived from an EMBL/GenBank/DDBJ whole genome shotgun (WGS) entry which is preliminary data.</text>
</comment>
<organism evidence="2 3">
    <name type="scientific">Populus alba x Populus x berolinensis</name>
    <dbReference type="NCBI Taxonomy" id="444605"/>
    <lineage>
        <taxon>Eukaryota</taxon>
        <taxon>Viridiplantae</taxon>
        <taxon>Streptophyta</taxon>
        <taxon>Embryophyta</taxon>
        <taxon>Tracheophyta</taxon>
        <taxon>Spermatophyta</taxon>
        <taxon>Magnoliopsida</taxon>
        <taxon>eudicotyledons</taxon>
        <taxon>Gunneridae</taxon>
        <taxon>Pentapetalae</taxon>
        <taxon>rosids</taxon>
        <taxon>fabids</taxon>
        <taxon>Malpighiales</taxon>
        <taxon>Salicaceae</taxon>
        <taxon>Saliceae</taxon>
        <taxon>Populus</taxon>
    </lineage>
</organism>
<evidence type="ECO:0000256" key="1">
    <source>
        <dbReference type="SAM" id="MobiDB-lite"/>
    </source>
</evidence>
<feature type="compositionally biased region" description="Pro residues" evidence="1">
    <location>
        <begin position="51"/>
        <end position="87"/>
    </location>
</feature>
<accession>A0AAD6VWK6</accession>
<keyword evidence="3" id="KW-1185">Reference proteome</keyword>
<dbReference type="AlphaFoldDB" id="A0AAD6VWK6"/>
<evidence type="ECO:0000313" key="3">
    <source>
        <dbReference type="Proteomes" id="UP001164929"/>
    </source>
</evidence>
<proteinExistence type="predicted"/>
<gene>
    <name evidence="2" type="ORF">NC653_019047</name>
</gene>
<evidence type="ECO:0000313" key="2">
    <source>
        <dbReference type="EMBL" id="KAJ6990663.1"/>
    </source>
</evidence>
<feature type="region of interest" description="Disordered" evidence="1">
    <location>
        <begin position="1"/>
        <end position="92"/>
    </location>
</feature>